<dbReference type="EMBL" id="CM042886">
    <property type="protein sequence ID" value="KAI4339160.1"/>
    <property type="molecule type" value="Genomic_DNA"/>
</dbReference>
<proteinExistence type="predicted"/>
<accession>A0ACB9NRE1</accession>
<reference evidence="2" key="1">
    <citation type="journal article" date="2023" name="Front. Plant Sci.">
        <title>Chromosomal-level genome assembly of Melastoma candidum provides insights into trichome evolution.</title>
        <authorList>
            <person name="Zhong Y."/>
            <person name="Wu W."/>
            <person name="Sun C."/>
            <person name="Zou P."/>
            <person name="Liu Y."/>
            <person name="Dai S."/>
            <person name="Zhou R."/>
        </authorList>
    </citation>
    <scope>NUCLEOTIDE SEQUENCE [LARGE SCALE GENOMIC DNA]</scope>
</reference>
<organism evidence="1 2">
    <name type="scientific">Melastoma candidum</name>
    <dbReference type="NCBI Taxonomy" id="119954"/>
    <lineage>
        <taxon>Eukaryota</taxon>
        <taxon>Viridiplantae</taxon>
        <taxon>Streptophyta</taxon>
        <taxon>Embryophyta</taxon>
        <taxon>Tracheophyta</taxon>
        <taxon>Spermatophyta</taxon>
        <taxon>Magnoliopsida</taxon>
        <taxon>eudicotyledons</taxon>
        <taxon>Gunneridae</taxon>
        <taxon>Pentapetalae</taxon>
        <taxon>rosids</taxon>
        <taxon>malvids</taxon>
        <taxon>Myrtales</taxon>
        <taxon>Melastomataceae</taxon>
        <taxon>Melastomatoideae</taxon>
        <taxon>Melastomateae</taxon>
        <taxon>Melastoma</taxon>
    </lineage>
</organism>
<sequence>MGDSYKKEDDVLLELAASDDLLAFRREAEEGGRDADGSGLWYGRRMGSRKMGLEERTPLMIAAMFGSTKVLKYVIESGKCDVNRACGSDKATALHCAVSGGSASSMEVVKVLLEASADADRADGSGNKPINVMAPPLRSRGCDSMRKGIEALLRGEQDSSDAESMVSNEEKLVVSGSPTKEGCEKREYPLDISLPDINNGIYSTDEFRMYAFKIKPCSRAYSHDWTECPFVHPGENARRRDPRKYPYTCVPCPEFRKGSCQKGDSCEYAHGVFESWLHPAQYRTRLCKDETGCSRKVCFFAHKPEELRPVYASTGSAMPSPNSYSASGLDMSTLSAMSLGTSSPMSMPAATAISPLAISSSPKNVNMGSWQNKPKATPPSLQLSSSRLKAALSARDMDLEMELLGLEAQAASRQQQQLMDEISRLTSSPSCFSRMGELNPTNLDEMFVGSLDHSLISQLQVPSRPSTPTTQLQSPTGMQIRQNANLLRSSYPASAISSPARKPASSHGFDSSSAVAAAVMNSRSSAFAKRSQSFIDRGATSNASMMASNLNDWSSPDGKLDWGMQGDELNKLRKSASMRLRSSNTPNTAYSGPAAEEPDLSWVSSLVKDAPAAEDAMILGEQNHPQPHYGYGKTAYEMMPPWGDQLYREPQRMAA</sequence>
<gene>
    <name evidence="1" type="ORF">MLD38_024131</name>
</gene>
<evidence type="ECO:0000313" key="1">
    <source>
        <dbReference type="EMBL" id="KAI4339160.1"/>
    </source>
</evidence>
<protein>
    <submittedName>
        <fullName evidence="1">Uncharacterized protein</fullName>
    </submittedName>
</protein>
<dbReference type="Proteomes" id="UP001057402">
    <property type="component" value="Chromosome 7"/>
</dbReference>
<evidence type="ECO:0000313" key="2">
    <source>
        <dbReference type="Proteomes" id="UP001057402"/>
    </source>
</evidence>
<keyword evidence="2" id="KW-1185">Reference proteome</keyword>
<comment type="caution">
    <text evidence="1">The sequence shown here is derived from an EMBL/GenBank/DDBJ whole genome shotgun (WGS) entry which is preliminary data.</text>
</comment>
<name>A0ACB9NRE1_9MYRT</name>